<dbReference type="Proteomes" id="UP000836402">
    <property type="component" value="Unassembled WGS sequence"/>
</dbReference>
<sequence length="177" mass="19321">MATPLKGDAHPINQNGWPDAYPTPSTTTFDQLQPSVLASWIQGQADGAGSKVPGVDYVVIDVRRADCESLIPGAINLPAHSFYQSLPSLLPLLSRVPILVFHCGNKNTRGTRCAGWLADELKRSGKYADGEQQEDGKVKIYVLKGGYNGWEREYGVEEIETRGKWPVDKGTVKAVPL</sequence>
<accession>A0A177TF74</accession>
<dbReference type="PANTHER" id="PTHR10828">
    <property type="entry name" value="M-PHASE INDUCER PHOSPHATASE DUAL SPECIFICITY PHOSPHATASE CDC25"/>
    <property type="match status" value="1"/>
</dbReference>
<evidence type="ECO:0000313" key="4">
    <source>
        <dbReference type="EMBL" id="KAE8250001.1"/>
    </source>
</evidence>
<dbReference type="Pfam" id="PF00581">
    <property type="entry name" value="Rhodanese"/>
    <property type="match status" value="1"/>
</dbReference>
<evidence type="ECO:0000259" key="2">
    <source>
        <dbReference type="PROSITE" id="PS50206"/>
    </source>
</evidence>
<feature type="region of interest" description="Disordered" evidence="1">
    <location>
        <begin position="1"/>
        <end position="25"/>
    </location>
</feature>
<dbReference type="InterPro" id="IPR036873">
    <property type="entry name" value="Rhodanese-like_dom_sf"/>
</dbReference>
<evidence type="ECO:0000313" key="6">
    <source>
        <dbReference type="Proteomes" id="UP000836402"/>
    </source>
</evidence>
<dbReference type="InterPro" id="IPR001763">
    <property type="entry name" value="Rhodanese-like_dom"/>
</dbReference>
<gene>
    <name evidence="4" type="ORF">A4X03_0g6530</name>
    <name evidence="3" type="ORF">JKIAZH3_G4146</name>
</gene>
<dbReference type="SUPFAM" id="SSF52821">
    <property type="entry name" value="Rhodanese/Cell cycle control phosphatase"/>
    <property type="match status" value="1"/>
</dbReference>
<dbReference type="GO" id="GO:0005737">
    <property type="term" value="C:cytoplasm"/>
    <property type="evidence" value="ECO:0007669"/>
    <property type="project" value="TreeGrafter"/>
</dbReference>
<evidence type="ECO:0000313" key="5">
    <source>
        <dbReference type="Proteomes" id="UP000077671"/>
    </source>
</evidence>
<reference evidence="3" key="3">
    <citation type="submission" date="2020-10" db="EMBL/GenBank/DDBJ databases">
        <authorList>
            <person name="Sedaghatjoo S."/>
        </authorList>
    </citation>
    <scope>NUCLEOTIDE SEQUENCE</scope>
    <source>
        <strain evidence="3">AZH3</strain>
    </source>
</reference>
<dbReference type="EMBL" id="LWDD02001277">
    <property type="protein sequence ID" value="KAE8250001.1"/>
    <property type="molecule type" value="Genomic_DNA"/>
</dbReference>
<keyword evidence="6" id="KW-1185">Reference proteome</keyword>
<dbReference type="PANTHER" id="PTHR10828:SF50">
    <property type="entry name" value="REDUCTASE (ARC2), PUTATIVE (AFU_ORTHOLOGUE AFUA_6G13400)-RELATED"/>
    <property type="match status" value="1"/>
</dbReference>
<dbReference type="Proteomes" id="UP000077671">
    <property type="component" value="Unassembled WGS sequence"/>
</dbReference>
<organism evidence="4 5">
    <name type="scientific">Tilletia caries</name>
    <name type="common">wheat bunt fungus</name>
    <dbReference type="NCBI Taxonomy" id="13290"/>
    <lineage>
        <taxon>Eukaryota</taxon>
        <taxon>Fungi</taxon>
        <taxon>Dikarya</taxon>
        <taxon>Basidiomycota</taxon>
        <taxon>Ustilaginomycotina</taxon>
        <taxon>Exobasidiomycetes</taxon>
        <taxon>Tilletiales</taxon>
        <taxon>Tilletiaceae</taxon>
        <taxon>Tilletia</taxon>
    </lineage>
</organism>
<comment type="caution">
    <text evidence="4">The sequence shown here is derived from an EMBL/GenBank/DDBJ whole genome shotgun (WGS) entry which is preliminary data.</text>
</comment>
<dbReference type="EMBL" id="CAJHJG010003231">
    <property type="protein sequence ID" value="CAD6928490.1"/>
    <property type="molecule type" value="Genomic_DNA"/>
</dbReference>
<reference evidence="4" key="2">
    <citation type="journal article" date="2019" name="IMA Fungus">
        <title>Genome sequencing and comparison of five Tilletia species to identify candidate genes for the detection of regulated species infecting wheat.</title>
        <authorList>
            <person name="Nguyen H.D.T."/>
            <person name="Sultana T."/>
            <person name="Kesanakurti P."/>
            <person name="Hambleton S."/>
        </authorList>
    </citation>
    <scope>NUCLEOTIDE SEQUENCE</scope>
    <source>
        <strain evidence="4">DAOMC 238032</strain>
    </source>
</reference>
<name>A0A177TF74_9BASI</name>
<dbReference type="AlphaFoldDB" id="A0A177TF74"/>
<reference evidence="4" key="1">
    <citation type="submission" date="2016-04" db="EMBL/GenBank/DDBJ databases">
        <authorList>
            <person name="Nguyen H.D."/>
            <person name="Kesanakurti P."/>
            <person name="Cullis J."/>
            <person name="Levesque C.A."/>
            <person name="Hambleton S."/>
        </authorList>
    </citation>
    <scope>NUCLEOTIDE SEQUENCE</scope>
    <source>
        <strain evidence="4">DAOMC 238032</strain>
    </source>
</reference>
<dbReference type="PROSITE" id="PS50206">
    <property type="entry name" value="RHODANESE_3"/>
    <property type="match status" value="1"/>
</dbReference>
<evidence type="ECO:0000313" key="3">
    <source>
        <dbReference type="EMBL" id="CAD6928490.1"/>
    </source>
</evidence>
<dbReference type="Gene3D" id="3.40.250.10">
    <property type="entry name" value="Rhodanese-like domain"/>
    <property type="match status" value="1"/>
</dbReference>
<dbReference type="SMART" id="SM00450">
    <property type="entry name" value="RHOD"/>
    <property type="match status" value="1"/>
</dbReference>
<protein>
    <recommendedName>
        <fullName evidence="2">Rhodanese domain-containing protein</fullName>
    </recommendedName>
</protein>
<dbReference type="GO" id="GO:0005634">
    <property type="term" value="C:nucleus"/>
    <property type="evidence" value="ECO:0007669"/>
    <property type="project" value="TreeGrafter"/>
</dbReference>
<evidence type="ECO:0000256" key="1">
    <source>
        <dbReference type="SAM" id="MobiDB-lite"/>
    </source>
</evidence>
<proteinExistence type="predicted"/>
<feature type="domain" description="Rhodanese" evidence="2">
    <location>
        <begin position="53"/>
        <end position="159"/>
    </location>
</feature>
<dbReference type="GO" id="GO:0004725">
    <property type="term" value="F:protein tyrosine phosphatase activity"/>
    <property type="evidence" value="ECO:0007669"/>
    <property type="project" value="TreeGrafter"/>
</dbReference>